<accession>A0A0B2JLT2</accession>
<evidence type="ECO:0000256" key="2">
    <source>
        <dbReference type="ARBA" id="ARBA00012438"/>
    </source>
</evidence>
<dbReference type="CDD" id="cd00082">
    <property type="entry name" value="HisKA"/>
    <property type="match status" value="1"/>
</dbReference>
<reference evidence="9 10" key="1">
    <citation type="journal article" date="2013" name="PLoS ONE">
        <title>Identification and characterization of three novel lipases belonging to families II and V from Anaerovibrio lipolyticus 5ST.</title>
        <authorList>
            <person name="Prive F."/>
            <person name="Kaderbhai N.N."/>
            <person name="Girdwood S."/>
            <person name="Worgan H.J."/>
            <person name="Pinloche E."/>
            <person name="Scollan N.D."/>
            <person name="Huws S.A."/>
            <person name="Newbold C.J."/>
        </authorList>
    </citation>
    <scope>NUCLEOTIDE SEQUENCE [LARGE SCALE GENOMIC DNA]</scope>
    <source>
        <strain evidence="9 10">5S</strain>
    </source>
</reference>
<dbReference type="GO" id="GO:0000155">
    <property type="term" value="F:phosphorelay sensor kinase activity"/>
    <property type="evidence" value="ECO:0007669"/>
    <property type="project" value="InterPro"/>
</dbReference>
<dbReference type="InterPro" id="IPR036890">
    <property type="entry name" value="HATPase_C_sf"/>
</dbReference>
<dbReference type="EMBL" id="JSCE01000237">
    <property type="protein sequence ID" value="KHM49385.1"/>
    <property type="molecule type" value="Genomic_DNA"/>
</dbReference>
<dbReference type="PANTHER" id="PTHR45339:SF5">
    <property type="entry name" value="HISTIDINE KINASE"/>
    <property type="match status" value="1"/>
</dbReference>
<evidence type="ECO:0000313" key="10">
    <source>
        <dbReference type="Proteomes" id="UP000030993"/>
    </source>
</evidence>
<dbReference type="InterPro" id="IPR003594">
    <property type="entry name" value="HATPase_dom"/>
</dbReference>
<dbReference type="AlphaFoldDB" id="A0A0B2JLT2"/>
<dbReference type="InterPro" id="IPR003661">
    <property type="entry name" value="HisK_dim/P_dom"/>
</dbReference>
<dbReference type="SUPFAM" id="SSF52172">
    <property type="entry name" value="CheY-like"/>
    <property type="match status" value="1"/>
</dbReference>
<evidence type="ECO:0000313" key="9">
    <source>
        <dbReference type="EMBL" id="KHM49385.1"/>
    </source>
</evidence>
<dbReference type="eggNOG" id="COG0642">
    <property type="taxonomic scope" value="Bacteria"/>
</dbReference>
<feature type="domain" description="Response regulatory" evidence="8">
    <location>
        <begin position="418"/>
        <end position="539"/>
    </location>
</feature>
<evidence type="ECO:0000259" key="7">
    <source>
        <dbReference type="PROSITE" id="PS50109"/>
    </source>
</evidence>
<dbReference type="SMART" id="SM00448">
    <property type="entry name" value="REC"/>
    <property type="match status" value="1"/>
</dbReference>
<sequence length="549" mass="61873">MSEDNVKDKETNSGLAENDMERTVIERAIHDNVDFIGYIDVKSGKIRILRHNDTFFNDDMELVSDYDEAIAHLINEHMLDEDKSICHKMLQLANIVDTVNMFGEFTGTFKLFHENGRALHYKKFTLRYLDKKAKDVLIAVQTDITEITTENRQMQDAMRGALKHAESISRAKSQLLFHMSKEIKTPLNTIVSMTELGKGRSEQKEYVNYCLDKIEASSKVVLDMIENVRALSHVENNDIQLNNDVVLFQPFIETVAGKAKADAYAKKINFQLEVDPNVAKCFRFDADRMRQVLKNILNNAIKFTKRFGTITLIVKCMAEKYGRQSLEISIKDTGIGIEDSFKPRVFEAFSQESEDNVYGGSGLGLAICNHIIKKMGGIIDFDSTKGVGSTFRINVDLDVATSTYQLKDDEEDICRGCRVLLAEDNEINLEICQQLLVARGMDVDVAENGQEALSLYMSNAPGTYDLIFMDVRMPYMDGLTATKKIRSSGKSDSKTVPILALTANARDEDISQSFEAGMNAHLTKPINVEDLYRCIEKALRGELARHTGN</sequence>
<dbReference type="Gene3D" id="3.30.565.10">
    <property type="entry name" value="Histidine kinase-like ATPase, C-terminal domain"/>
    <property type="match status" value="1"/>
</dbReference>
<comment type="caution">
    <text evidence="9">The sequence shown here is derived from an EMBL/GenBank/DDBJ whole genome shotgun (WGS) entry which is preliminary data.</text>
</comment>
<keyword evidence="4" id="KW-0808">Transferase</keyword>
<dbReference type="STRING" id="82374.NZ47_12890"/>
<dbReference type="RefSeq" id="WP_039211735.1">
    <property type="nucleotide sequence ID" value="NZ_JSCE01000237.1"/>
</dbReference>
<keyword evidence="10" id="KW-1185">Reference proteome</keyword>
<evidence type="ECO:0000256" key="1">
    <source>
        <dbReference type="ARBA" id="ARBA00000085"/>
    </source>
</evidence>
<dbReference type="PRINTS" id="PR00344">
    <property type="entry name" value="BCTRLSENSOR"/>
</dbReference>
<dbReference type="SUPFAM" id="SSF55874">
    <property type="entry name" value="ATPase domain of HSP90 chaperone/DNA topoisomerase II/histidine kinase"/>
    <property type="match status" value="1"/>
</dbReference>
<dbReference type="InterPro" id="IPR004358">
    <property type="entry name" value="Sig_transdc_His_kin-like_C"/>
</dbReference>
<dbReference type="InterPro" id="IPR011006">
    <property type="entry name" value="CheY-like_superfamily"/>
</dbReference>
<protein>
    <recommendedName>
        <fullName evidence="2">histidine kinase</fullName>
        <ecNumber evidence="2">2.7.13.3</ecNumber>
    </recommendedName>
</protein>
<dbReference type="CDD" id="cd17546">
    <property type="entry name" value="REC_hyHK_CKI1_RcsC-like"/>
    <property type="match status" value="1"/>
</dbReference>
<keyword evidence="5" id="KW-0902">Two-component regulatory system</keyword>
<dbReference type="SMART" id="SM00387">
    <property type="entry name" value="HATPase_c"/>
    <property type="match status" value="1"/>
</dbReference>
<keyword evidence="4" id="KW-0418">Kinase</keyword>
<dbReference type="InterPro" id="IPR001789">
    <property type="entry name" value="Sig_transdc_resp-reg_receiver"/>
</dbReference>
<dbReference type="SMART" id="SM00388">
    <property type="entry name" value="HisKA"/>
    <property type="match status" value="1"/>
</dbReference>
<gene>
    <name evidence="9" type="ORF">NZ47_12890</name>
</gene>
<dbReference type="SUPFAM" id="SSF47384">
    <property type="entry name" value="Homodimeric domain of signal transducing histidine kinase"/>
    <property type="match status" value="1"/>
</dbReference>
<comment type="catalytic activity">
    <reaction evidence="1">
        <text>ATP + protein L-histidine = ADP + protein N-phospho-L-histidine.</text>
        <dbReference type="EC" id="2.7.13.3"/>
    </reaction>
</comment>
<dbReference type="PROSITE" id="PS50110">
    <property type="entry name" value="RESPONSE_REGULATORY"/>
    <property type="match status" value="1"/>
</dbReference>
<evidence type="ECO:0000256" key="4">
    <source>
        <dbReference type="ARBA" id="ARBA00022777"/>
    </source>
</evidence>
<dbReference type="Proteomes" id="UP000030993">
    <property type="component" value="Unassembled WGS sequence"/>
</dbReference>
<dbReference type="Pfam" id="PF00072">
    <property type="entry name" value="Response_reg"/>
    <property type="match status" value="1"/>
</dbReference>
<dbReference type="PANTHER" id="PTHR45339">
    <property type="entry name" value="HYBRID SIGNAL TRANSDUCTION HISTIDINE KINASE J"/>
    <property type="match status" value="1"/>
</dbReference>
<dbReference type="InterPro" id="IPR036097">
    <property type="entry name" value="HisK_dim/P_sf"/>
</dbReference>
<evidence type="ECO:0000256" key="3">
    <source>
        <dbReference type="ARBA" id="ARBA00022553"/>
    </source>
</evidence>
<dbReference type="Pfam" id="PF00512">
    <property type="entry name" value="HisKA"/>
    <property type="match status" value="1"/>
</dbReference>
<organism evidence="9 10">
    <name type="scientific">Anaerovibrio lipolyticus</name>
    <dbReference type="NCBI Taxonomy" id="82374"/>
    <lineage>
        <taxon>Bacteria</taxon>
        <taxon>Bacillati</taxon>
        <taxon>Bacillota</taxon>
        <taxon>Negativicutes</taxon>
        <taxon>Selenomonadales</taxon>
        <taxon>Selenomonadaceae</taxon>
        <taxon>Anaerovibrio</taxon>
    </lineage>
</organism>
<evidence type="ECO:0000256" key="5">
    <source>
        <dbReference type="ARBA" id="ARBA00023012"/>
    </source>
</evidence>
<feature type="domain" description="Histidine kinase" evidence="7">
    <location>
        <begin position="178"/>
        <end position="399"/>
    </location>
</feature>
<dbReference type="PROSITE" id="PS50109">
    <property type="entry name" value="HIS_KIN"/>
    <property type="match status" value="1"/>
</dbReference>
<dbReference type="EC" id="2.7.13.3" evidence="2"/>
<dbReference type="Gene3D" id="3.40.50.2300">
    <property type="match status" value="1"/>
</dbReference>
<feature type="modified residue" description="4-aspartylphosphate" evidence="6">
    <location>
        <position position="470"/>
    </location>
</feature>
<dbReference type="InterPro" id="IPR005467">
    <property type="entry name" value="His_kinase_dom"/>
</dbReference>
<dbReference type="Gene3D" id="1.10.287.130">
    <property type="match status" value="1"/>
</dbReference>
<dbReference type="Pfam" id="PF02518">
    <property type="entry name" value="HATPase_c"/>
    <property type="match status" value="1"/>
</dbReference>
<proteinExistence type="predicted"/>
<keyword evidence="3 6" id="KW-0597">Phosphoprotein</keyword>
<evidence type="ECO:0000259" key="8">
    <source>
        <dbReference type="PROSITE" id="PS50110"/>
    </source>
</evidence>
<evidence type="ECO:0000256" key="6">
    <source>
        <dbReference type="PROSITE-ProRule" id="PRU00169"/>
    </source>
</evidence>
<name>A0A0B2JLT2_9FIRM</name>